<protein>
    <recommendedName>
        <fullName evidence="4">Lipoprotein</fullName>
    </recommendedName>
</protein>
<gene>
    <name evidence="2" type="ORF">H9717_09315</name>
</gene>
<dbReference type="PROSITE" id="PS51257">
    <property type="entry name" value="PROKAR_LIPOPROTEIN"/>
    <property type="match status" value="1"/>
</dbReference>
<feature type="signal peptide" evidence="1">
    <location>
        <begin position="1"/>
        <end position="19"/>
    </location>
</feature>
<comment type="caution">
    <text evidence="2">The sequence shown here is derived from an EMBL/GenBank/DDBJ whole genome shotgun (WGS) entry which is preliminary data.</text>
</comment>
<dbReference type="Proteomes" id="UP000886858">
    <property type="component" value="Unassembled WGS sequence"/>
</dbReference>
<reference evidence="2" key="2">
    <citation type="submission" date="2021-04" db="EMBL/GenBank/DDBJ databases">
        <authorList>
            <person name="Gilroy R."/>
        </authorList>
    </citation>
    <scope>NUCLEOTIDE SEQUENCE</scope>
    <source>
        <strain evidence="2">CHK179-7159</strain>
    </source>
</reference>
<accession>A0A9D2I735</accession>
<name>A0A9D2I735_9FIRM</name>
<proteinExistence type="predicted"/>
<dbReference type="InterPro" id="IPR028994">
    <property type="entry name" value="Integrin_alpha_N"/>
</dbReference>
<evidence type="ECO:0000313" key="3">
    <source>
        <dbReference type="Proteomes" id="UP000886858"/>
    </source>
</evidence>
<organism evidence="2 3">
    <name type="scientific">Candidatus Eisenbergiella merdipullorum</name>
    <dbReference type="NCBI Taxonomy" id="2838553"/>
    <lineage>
        <taxon>Bacteria</taxon>
        <taxon>Bacillati</taxon>
        <taxon>Bacillota</taxon>
        <taxon>Clostridia</taxon>
        <taxon>Lachnospirales</taxon>
        <taxon>Lachnospiraceae</taxon>
        <taxon>Eisenbergiella</taxon>
    </lineage>
</organism>
<evidence type="ECO:0000256" key="1">
    <source>
        <dbReference type="SAM" id="SignalP"/>
    </source>
</evidence>
<evidence type="ECO:0008006" key="4">
    <source>
        <dbReference type="Google" id="ProtNLM"/>
    </source>
</evidence>
<sequence>MQKKRLILAVLLALPLSIAGCGNSEERATAAETANIIPPAGETAETGETAATAPYAAAPDITVPGVPGTIIPDQTFEADLDGWGSVTFASLAPETASPASDGMYPDVRFCLVKDGNVLYEFPGWNEEYTSPDQFLAVSAVAFRDYNEDGLQDVITLCEYESTPDSDYRMARVFFQLQDRQGFEEDRSLTEYLLKNHLTDSIASILGAKEDYRDYSASLNGQSETQEQLKIIAENKDMWIGNPEYADDLYQYAVTDLDRNGRYEVIVSNMGGTGMYTYNRFFEVNENCDGLTECSTDFVEGDSQPDLMTGSMGGPDALPNTMSTLDTYVNDQGMFCYAVYDMVKNGAAEYYENIRSLTLQDGMIRTAPIASRTTIYDGETPTVTCSDADGNPISEEEYESAADRYFAGWEKRETRLGWQSVKDLGNTVDEITAQLEQSLNVYQDKNPFDPTPLSVLMWIE</sequence>
<dbReference type="AlphaFoldDB" id="A0A9D2I735"/>
<dbReference type="SUPFAM" id="SSF69318">
    <property type="entry name" value="Integrin alpha N-terminal domain"/>
    <property type="match status" value="1"/>
</dbReference>
<evidence type="ECO:0000313" key="2">
    <source>
        <dbReference type="EMBL" id="HJA93292.1"/>
    </source>
</evidence>
<feature type="chain" id="PRO_5039513095" description="Lipoprotein" evidence="1">
    <location>
        <begin position="20"/>
        <end position="459"/>
    </location>
</feature>
<keyword evidence="1" id="KW-0732">Signal</keyword>
<reference evidence="2" key="1">
    <citation type="journal article" date="2021" name="PeerJ">
        <title>Extensive microbial diversity within the chicken gut microbiome revealed by metagenomics and culture.</title>
        <authorList>
            <person name="Gilroy R."/>
            <person name="Ravi A."/>
            <person name="Getino M."/>
            <person name="Pursley I."/>
            <person name="Horton D.L."/>
            <person name="Alikhan N.F."/>
            <person name="Baker D."/>
            <person name="Gharbi K."/>
            <person name="Hall N."/>
            <person name="Watson M."/>
            <person name="Adriaenssens E.M."/>
            <person name="Foster-Nyarko E."/>
            <person name="Jarju S."/>
            <person name="Secka A."/>
            <person name="Antonio M."/>
            <person name="Oren A."/>
            <person name="Chaudhuri R.R."/>
            <person name="La Ragione R."/>
            <person name="Hildebrand F."/>
            <person name="Pallen M.J."/>
        </authorList>
    </citation>
    <scope>NUCLEOTIDE SEQUENCE</scope>
    <source>
        <strain evidence="2">CHK179-7159</strain>
    </source>
</reference>
<dbReference type="EMBL" id="DWYY01000101">
    <property type="protein sequence ID" value="HJA93292.1"/>
    <property type="molecule type" value="Genomic_DNA"/>
</dbReference>